<dbReference type="AlphaFoldDB" id="A0A174D7N0"/>
<evidence type="ECO:0000313" key="3">
    <source>
        <dbReference type="Proteomes" id="UP000095395"/>
    </source>
</evidence>
<evidence type="ECO:0000256" key="1">
    <source>
        <dbReference type="SAM" id="Phobius"/>
    </source>
</evidence>
<organism evidence="2 3">
    <name type="scientific">Roseburia inulinivorans</name>
    <dbReference type="NCBI Taxonomy" id="360807"/>
    <lineage>
        <taxon>Bacteria</taxon>
        <taxon>Bacillati</taxon>
        <taxon>Bacillota</taxon>
        <taxon>Clostridia</taxon>
        <taxon>Lachnospirales</taxon>
        <taxon>Lachnospiraceae</taxon>
        <taxon>Roseburia</taxon>
    </lineage>
</organism>
<feature type="transmembrane region" description="Helical" evidence="1">
    <location>
        <begin position="12"/>
        <end position="33"/>
    </location>
</feature>
<dbReference type="Proteomes" id="UP000095395">
    <property type="component" value="Unassembled WGS sequence"/>
</dbReference>
<keyword evidence="1" id="KW-0472">Membrane</keyword>
<name>A0A174D7N0_9FIRM</name>
<accession>A0A174D7N0</accession>
<keyword evidence="1" id="KW-1133">Transmembrane helix</keyword>
<proteinExistence type="predicted"/>
<protein>
    <recommendedName>
        <fullName evidence="4">MFS transporter</fullName>
    </recommendedName>
</protein>
<dbReference type="EMBL" id="CYYR01000018">
    <property type="protein sequence ID" value="CUO21453.1"/>
    <property type="molecule type" value="Genomic_DNA"/>
</dbReference>
<gene>
    <name evidence="2" type="ORF">ERS852392_02497</name>
</gene>
<sequence>MKQDYKKTTYACFIGYIVQAIVNSFVPLLFVTFQKTYQIPLTKITLLITINFVI</sequence>
<evidence type="ECO:0000313" key="2">
    <source>
        <dbReference type="EMBL" id="CUO21453.1"/>
    </source>
</evidence>
<evidence type="ECO:0008006" key="4">
    <source>
        <dbReference type="Google" id="ProtNLM"/>
    </source>
</evidence>
<keyword evidence="1" id="KW-0812">Transmembrane</keyword>
<reference evidence="2 3" key="1">
    <citation type="submission" date="2015-09" db="EMBL/GenBank/DDBJ databases">
        <authorList>
            <consortium name="Pathogen Informatics"/>
        </authorList>
    </citation>
    <scope>NUCLEOTIDE SEQUENCE [LARGE SCALE GENOMIC DNA]</scope>
    <source>
        <strain evidence="2 3">2789STDY5608835</strain>
    </source>
</reference>